<evidence type="ECO:0000256" key="3">
    <source>
        <dbReference type="ARBA" id="ARBA00019589"/>
    </source>
</evidence>
<evidence type="ECO:0000313" key="12">
    <source>
        <dbReference type="Proteomes" id="UP000826195"/>
    </source>
</evidence>
<comment type="subcellular location">
    <subcellularLocation>
        <location evidence="1">Secreted</location>
    </subcellularLocation>
</comment>
<sequence>MINMIFTIGVLTIVTIVQGTMHMPSLKVPLYSDLLLRDIIDHMSKDLAETADSYLDYPEMVRDGEDYEKAKEIPAEMSIDYEEMETLNPNPSIRDHEYLRHSSLVANQRMNDEAGEDRHKVQAAEPKRPKEEKSENTLPAYCTPPNPCPIGYTNANNCLENFENTAAFSRDFQASQDCMCDSEHMLDCLNNNNENNQAMNGQITNSEFEKIVGSLQESNPYFRGEKLPIAAKKGINVFSY</sequence>
<keyword evidence="5" id="KW-0964">Secreted</keyword>
<evidence type="ECO:0000256" key="4">
    <source>
        <dbReference type="ARBA" id="ARBA00022448"/>
    </source>
</evidence>
<evidence type="ECO:0000256" key="6">
    <source>
        <dbReference type="ARBA" id="ARBA00022729"/>
    </source>
</evidence>
<dbReference type="GO" id="GO:0007218">
    <property type="term" value="P:neuropeptide signaling pathway"/>
    <property type="evidence" value="ECO:0007669"/>
    <property type="project" value="InterPro"/>
</dbReference>
<reference evidence="11 12" key="1">
    <citation type="journal article" date="2021" name="J. Hered.">
        <title>A chromosome-level genome assembly of the parasitoid wasp, Cotesia glomerata (Hymenoptera: Braconidae).</title>
        <authorList>
            <person name="Pinto B.J."/>
            <person name="Weis J.J."/>
            <person name="Gamble T."/>
            <person name="Ode P.J."/>
            <person name="Paul R."/>
            <person name="Zaspel J.M."/>
        </authorList>
    </citation>
    <scope>NUCLEOTIDE SEQUENCE [LARGE SCALE GENOMIC DNA]</scope>
    <source>
        <strain evidence="11">CgM1</strain>
    </source>
</reference>
<evidence type="ECO:0000256" key="9">
    <source>
        <dbReference type="SAM" id="MobiDB-lite"/>
    </source>
</evidence>
<keyword evidence="6 10" id="KW-0732">Signal</keyword>
<comment type="caution">
    <text evidence="11">The sequence shown here is derived from an EMBL/GenBank/DDBJ whole genome shotgun (WGS) entry which is preliminary data.</text>
</comment>
<protein>
    <recommendedName>
        <fullName evidence="3">Neuroendocrine protein 7B2</fullName>
    </recommendedName>
</protein>
<evidence type="ECO:0000256" key="1">
    <source>
        <dbReference type="ARBA" id="ARBA00004613"/>
    </source>
</evidence>
<keyword evidence="7" id="KW-1015">Disulfide bond</keyword>
<dbReference type="PANTHER" id="PTHR12738">
    <property type="entry name" value="NEUROENDOCRINE PROTEIN 7B2"/>
    <property type="match status" value="1"/>
</dbReference>
<dbReference type="GO" id="GO:0005576">
    <property type="term" value="C:extracellular region"/>
    <property type="evidence" value="ECO:0007669"/>
    <property type="project" value="UniProtKB-SubCell"/>
</dbReference>
<evidence type="ECO:0000256" key="8">
    <source>
        <dbReference type="ARBA" id="ARBA00023186"/>
    </source>
</evidence>
<name>A0AAV7I1W2_COTGL</name>
<feature type="compositionally biased region" description="Basic and acidic residues" evidence="9">
    <location>
        <begin position="111"/>
        <end position="135"/>
    </location>
</feature>
<dbReference type="PANTHER" id="PTHR12738:SF0">
    <property type="entry name" value="NEUROENDOCRINE PROTEIN 7B2"/>
    <property type="match status" value="1"/>
</dbReference>
<gene>
    <name evidence="11" type="ORF">KQX54_004200</name>
</gene>
<dbReference type="GO" id="GO:0030141">
    <property type="term" value="C:secretory granule"/>
    <property type="evidence" value="ECO:0007669"/>
    <property type="project" value="InterPro"/>
</dbReference>
<feature type="region of interest" description="Disordered" evidence="9">
    <location>
        <begin position="111"/>
        <end position="138"/>
    </location>
</feature>
<evidence type="ECO:0000256" key="2">
    <source>
        <dbReference type="ARBA" id="ARBA00006348"/>
    </source>
</evidence>
<dbReference type="EMBL" id="JAHXZJ010002609">
    <property type="protein sequence ID" value="KAH0539346.1"/>
    <property type="molecule type" value="Genomic_DNA"/>
</dbReference>
<dbReference type="InterPro" id="IPR007945">
    <property type="entry name" value="Secretogranin_V"/>
</dbReference>
<accession>A0AAV7I1W2</accession>
<keyword evidence="4" id="KW-0813">Transport</keyword>
<comment type="similarity">
    <text evidence="2">Belongs to the 7B2 family.</text>
</comment>
<dbReference type="Proteomes" id="UP000826195">
    <property type="component" value="Unassembled WGS sequence"/>
</dbReference>
<evidence type="ECO:0000256" key="10">
    <source>
        <dbReference type="SAM" id="SignalP"/>
    </source>
</evidence>
<dbReference type="Pfam" id="PF05281">
    <property type="entry name" value="Secretogranin_V"/>
    <property type="match status" value="1"/>
</dbReference>
<keyword evidence="12" id="KW-1185">Reference proteome</keyword>
<feature type="signal peptide" evidence="10">
    <location>
        <begin position="1"/>
        <end position="19"/>
    </location>
</feature>
<dbReference type="GO" id="GO:0030234">
    <property type="term" value="F:enzyme regulator activity"/>
    <property type="evidence" value="ECO:0007669"/>
    <property type="project" value="TreeGrafter"/>
</dbReference>
<dbReference type="AlphaFoldDB" id="A0AAV7I1W2"/>
<dbReference type="GO" id="GO:0046883">
    <property type="term" value="P:regulation of hormone secretion"/>
    <property type="evidence" value="ECO:0007669"/>
    <property type="project" value="TreeGrafter"/>
</dbReference>
<feature type="chain" id="PRO_5043877060" description="Neuroendocrine protein 7B2" evidence="10">
    <location>
        <begin position="20"/>
        <end position="240"/>
    </location>
</feature>
<evidence type="ECO:0000313" key="11">
    <source>
        <dbReference type="EMBL" id="KAH0539346.1"/>
    </source>
</evidence>
<organism evidence="11 12">
    <name type="scientific">Cotesia glomerata</name>
    <name type="common">Lepidopteran parasitic wasp</name>
    <name type="synonym">Apanteles glomeratus</name>
    <dbReference type="NCBI Taxonomy" id="32391"/>
    <lineage>
        <taxon>Eukaryota</taxon>
        <taxon>Metazoa</taxon>
        <taxon>Ecdysozoa</taxon>
        <taxon>Arthropoda</taxon>
        <taxon>Hexapoda</taxon>
        <taxon>Insecta</taxon>
        <taxon>Pterygota</taxon>
        <taxon>Neoptera</taxon>
        <taxon>Endopterygota</taxon>
        <taxon>Hymenoptera</taxon>
        <taxon>Apocrita</taxon>
        <taxon>Ichneumonoidea</taxon>
        <taxon>Braconidae</taxon>
        <taxon>Microgastrinae</taxon>
        <taxon>Cotesia</taxon>
    </lineage>
</organism>
<keyword evidence="8" id="KW-0143">Chaperone</keyword>
<evidence type="ECO:0000256" key="5">
    <source>
        <dbReference type="ARBA" id="ARBA00022525"/>
    </source>
</evidence>
<evidence type="ECO:0000256" key="7">
    <source>
        <dbReference type="ARBA" id="ARBA00023157"/>
    </source>
</evidence>
<proteinExistence type="inferred from homology"/>